<accession>A0A2K1STN5</accession>
<evidence type="ECO:0000259" key="5">
    <source>
        <dbReference type="PROSITE" id="PS50106"/>
    </source>
</evidence>
<gene>
    <name evidence="6" type="ORF">BFS05_06110</name>
</gene>
<evidence type="ECO:0000256" key="1">
    <source>
        <dbReference type="ARBA" id="ARBA00022670"/>
    </source>
</evidence>
<feature type="transmembrane region" description="Helical" evidence="4">
    <location>
        <begin position="133"/>
        <end position="155"/>
    </location>
</feature>
<dbReference type="InterPro" id="IPR001940">
    <property type="entry name" value="Peptidase_S1C"/>
</dbReference>
<feature type="compositionally biased region" description="Low complexity" evidence="3">
    <location>
        <begin position="82"/>
        <end position="92"/>
    </location>
</feature>
<reference evidence="6 7" key="1">
    <citation type="submission" date="2016-10" db="EMBL/GenBank/DDBJ databases">
        <authorList>
            <person name="Varghese N."/>
        </authorList>
    </citation>
    <scope>NUCLEOTIDE SEQUENCE [LARGE SCALE GENOMIC DNA]</scope>
    <source>
        <strain evidence="6 7">KA00225</strain>
    </source>
</reference>
<sequence length="559" mass="59024">MKNNYLGFENPYADFDDDMDAQNQNTQAQNGQPVNTQPVNTQPVNTQPVNNAQPQDTQPAHEVVLEPSAEPRTAKNSQFGTSRPNSDNSNSDGSRDPRDPRNPRDSRDNRDSRNNRNRGASSRSGSTDYASNMIVAVISAFVTAIVCIVVTMFVINNGFIQIPQVGSLSGIGASNTVTGGKGSAIVKGGAAPNWVNVAKNVCNSVVSIQMRTSKMEGKGSGAIVDAQGHVVTNNHVVAGAEQIQVTLANGEIYKAEVVGTDKTTDLAVLKIVNPPRNLKPVQFANSDNLAVGEPVMAIGNPLGYANTATAGIVSSLHRPVSVMDDTSRSEIITDSVQIDAAINPGNSGGPTFNAAGQVIGINSSIAAASSKANVSGSIGIGFAIPSNLAKRVVNEIISNGSVKHVALGIMIKNSLVTSGNVSRGGAEIVSVTPGTPAAKAGLRRGDNIVAFNNEPVSSNYSLLGYVRATAFNQQATITVVRGARTIKLNVLFNQEEASVIGETRKDPHSRRQRGRNNKGDNNSKNPKDNKRDKDDDDDDLQPRGDNDDDGGIFDPFGFW</sequence>
<evidence type="ECO:0000256" key="3">
    <source>
        <dbReference type="SAM" id="MobiDB-lite"/>
    </source>
</evidence>
<feature type="compositionally biased region" description="Polar residues" evidence="3">
    <location>
        <begin position="31"/>
        <end position="58"/>
    </location>
</feature>
<feature type="domain" description="PDZ" evidence="5">
    <location>
        <begin position="391"/>
        <end position="458"/>
    </location>
</feature>
<dbReference type="Proteomes" id="UP000236146">
    <property type="component" value="Unassembled WGS sequence"/>
</dbReference>
<dbReference type="Pfam" id="PF13180">
    <property type="entry name" value="PDZ_2"/>
    <property type="match status" value="1"/>
</dbReference>
<dbReference type="PANTHER" id="PTHR43343">
    <property type="entry name" value="PEPTIDASE S12"/>
    <property type="match status" value="1"/>
</dbReference>
<dbReference type="GO" id="GO:0006508">
    <property type="term" value="P:proteolysis"/>
    <property type="evidence" value="ECO:0007669"/>
    <property type="project" value="UniProtKB-KW"/>
</dbReference>
<dbReference type="Pfam" id="PF13365">
    <property type="entry name" value="Trypsin_2"/>
    <property type="match status" value="1"/>
</dbReference>
<dbReference type="PROSITE" id="PS50106">
    <property type="entry name" value="PDZ"/>
    <property type="match status" value="1"/>
</dbReference>
<evidence type="ECO:0000256" key="2">
    <source>
        <dbReference type="ARBA" id="ARBA00022801"/>
    </source>
</evidence>
<organism evidence="6 7">
    <name type="scientific">Gardnerella vaginalis</name>
    <dbReference type="NCBI Taxonomy" id="2702"/>
    <lineage>
        <taxon>Bacteria</taxon>
        <taxon>Bacillati</taxon>
        <taxon>Actinomycetota</taxon>
        <taxon>Actinomycetes</taxon>
        <taxon>Bifidobacteriales</taxon>
        <taxon>Bifidobacteriaceae</taxon>
        <taxon>Gardnerella</taxon>
    </lineage>
</organism>
<proteinExistence type="predicted"/>
<dbReference type="SMART" id="SM00228">
    <property type="entry name" value="PDZ"/>
    <property type="match status" value="1"/>
</dbReference>
<feature type="compositionally biased region" description="Basic residues" evidence="3">
    <location>
        <begin position="507"/>
        <end position="516"/>
    </location>
</feature>
<dbReference type="GO" id="GO:0004252">
    <property type="term" value="F:serine-type endopeptidase activity"/>
    <property type="evidence" value="ECO:0007669"/>
    <property type="project" value="InterPro"/>
</dbReference>
<feature type="region of interest" description="Disordered" evidence="3">
    <location>
        <begin position="1"/>
        <end position="127"/>
    </location>
</feature>
<dbReference type="SUPFAM" id="SSF50156">
    <property type="entry name" value="PDZ domain-like"/>
    <property type="match status" value="1"/>
</dbReference>
<feature type="compositionally biased region" description="Low complexity" evidence="3">
    <location>
        <begin position="21"/>
        <end position="30"/>
    </location>
</feature>
<comment type="caution">
    <text evidence="6">The sequence shown here is derived from an EMBL/GenBank/DDBJ whole genome shotgun (WGS) entry which is preliminary data.</text>
</comment>
<dbReference type="EMBL" id="MNLH01000008">
    <property type="protein sequence ID" value="PNS42879.1"/>
    <property type="molecule type" value="Genomic_DNA"/>
</dbReference>
<dbReference type="PANTHER" id="PTHR43343:SF3">
    <property type="entry name" value="PROTEASE DO-LIKE 8, CHLOROPLASTIC"/>
    <property type="match status" value="1"/>
</dbReference>
<evidence type="ECO:0000256" key="4">
    <source>
        <dbReference type="SAM" id="Phobius"/>
    </source>
</evidence>
<dbReference type="AlphaFoldDB" id="A0A2K1STN5"/>
<dbReference type="InterPro" id="IPR009003">
    <property type="entry name" value="Peptidase_S1_PA"/>
</dbReference>
<evidence type="ECO:0000313" key="7">
    <source>
        <dbReference type="Proteomes" id="UP000236146"/>
    </source>
</evidence>
<dbReference type="InterPro" id="IPR051201">
    <property type="entry name" value="Chloro_Bact_Ser_Proteases"/>
</dbReference>
<evidence type="ECO:0000313" key="6">
    <source>
        <dbReference type="EMBL" id="PNS42879.1"/>
    </source>
</evidence>
<keyword evidence="2" id="KW-0378">Hydrolase</keyword>
<dbReference type="SUPFAM" id="SSF50494">
    <property type="entry name" value="Trypsin-like serine proteases"/>
    <property type="match status" value="1"/>
</dbReference>
<keyword evidence="4" id="KW-0472">Membrane</keyword>
<protein>
    <submittedName>
        <fullName evidence="6">Serine protease</fullName>
    </submittedName>
</protein>
<keyword evidence="4" id="KW-1133">Transmembrane helix</keyword>
<feature type="compositionally biased region" description="Low complexity" evidence="3">
    <location>
        <begin position="117"/>
        <end position="126"/>
    </location>
</feature>
<dbReference type="PRINTS" id="PR00834">
    <property type="entry name" value="PROTEASES2C"/>
</dbReference>
<dbReference type="InterPro" id="IPR036034">
    <property type="entry name" value="PDZ_sf"/>
</dbReference>
<keyword evidence="4" id="KW-0812">Transmembrane</keyword>
<feature type="region of interest" description="Disordered" evidence="3">
    <location>
        <begin position="500"/>
        <end position="559"/>
    </location>
</feature>
<dbReference type="OrthoDB" id="9758917at2"/>
<dbReference type="Gene3D" id="2.40.10.120">
    <property type="match status" value="1"/>
</dbReference>
<keyword evidence="1 6" id="KW-0645">Protease</keyword>
<dbReference type="InterPro" id="IPR001478">
    <property type="entry name" value="PDZ"/>
</dbReference>
<name>A0A2K1STN5_GARVA</name>
<dbReference type="Gene3D" id="2.30.42.10">
    <property type="match status" value="1"/>
</dbReference>
<feature type="compositionally biased region" description="Basic and acidic residues" evidence="3">
    <location>
        <begin position="93"/>
        <end position="114"/>
    </location>
</feature>